<reference evidence="2 3" key="1">
    <citation type="submission" date="2018-10" db="EMBL/GenBank/DDBJ databases">
        <title>Sequencing the genomes of 1000 actinobacteria strains.</title>
        <authorList>
            <person name="Klenk H.-P."/>
        </authorList>
    </citation>
    <scope>NUCLEOTIDE SEQUENCE [LARGE SCALE GENOMIC DNA]</scope>
    <source>
        <strain evidence="2 3">DSM 45175</strain>
    </source>
</reference>
<keyword evidence="3" id="KW-1185">Reference proteome</keyword>
<protein>
    <submittedName>
        <fullName evidence="2">Uncharacterized protein</fullName>
    </submittedName>
</protein>
<proteinExistence type="predicted"/>
<evidence type="ECO:0000313" key="3">
    <source>
        <dbReference type="Proteomes" id="UP000277671"/>
    </source>
</evidence>
<accession>A0A495JSD8</accession>
<keyword evidence="1" id="KW-0812">Transmembrane</keyword>
<sequence>MNGPTVATTPRPATVTVASILWIILGALTTVGASTMALQAAGSGTLTELIAALAVTALGIYLWVLGVRLRRGRDVRVALTVLGLAYSLVIWPAIFAVPAVVLQYRPSSKQWLGRQGEAPDDDGRGDVVRD</sequence>
<organism evidence="2 3">
    <name type="scientific">Micromonospora pisi</name>
    <dbReference type="NCBI Taxonomy" id="589240"/>
    <lineage>
        <taxon>Bacteria</taxon>
        <taxon>Bacillati</taxon>
        <taxon>Actinomycetota</taxon>
        <taxon>Actinomycetes</taxon>
        <taxon>Micromonosporales</taxon>
        <taxon>Micromonosporaceae</taxon>
        <taxon>Micromonospora</taxon>
    </lineage>
</organism>
<keyword evidence="1" id="KW-0472">Membrane</keyword>
<dbReference type="RefSeq" id="WP_147457180.1">
    <property type="nucleotide sequence ID" value="NZ_RBKT01000001.1"/>
</dbReference>
<feature type="transmembrane region" description="Helical" evidence="1">
    <location>
        <begin position="45"/>
        <end position="64"/>
    </location>
</feature>
<evidence type="ECO:0000256" key="1">
    <source>
        <dbReference type="SAM" id="Phobius"/>
    </source>
</evidence>
<dbReference type="Proteomes" id="UP000277671">
    <property type="component" value="Unassembled WGS sequence"/>
</dbReference>
<feature type="transmembrane region" description="Helical" evidence="1">
    <location>
        <begin position="20"/>
        <end position="38"/>
    </location>
</feature>
<evidence type="ECO:0000313" key="2">
    <source>
        <dbReference type="EMBL" id="RKR91893.1"/>
    </source>
</evidence>
<feature type="transmembrane region" description="Helical" evidence="1">
    <location>
        <begin position="84"/>
        <end position="104"/>
    </location>
</feature>
<name>A0A495JSD8_9ACTN</name>
<dbReference type="OrthoDB" id="9941060at2"/>
<comment type="caution">
    <text evidence="2">The sequence shown here is derived from an EMBL/GenBank/DDBJ whole genome shotgun (WGS) entry which is preliminary data.</text>
</comment>
<keyword evidence="1" id="KW-1133">Transmembrane helix</keyword>
<dbReference type="EMBL" id="RBKT01000001">
    <property type="protein sequence ID" value="RKR91893.1"/>
    <property type="molecule type" value="Genomic_DNA"/>
</dbReference>
<dbReference type="AlphaFoldDB" id="A0A495JSD8"/>
<gene>
    <name evidence="2" type="ORF">BDK92_6321</name>
</gene>